<reference evidence="2 3" key="1">
    <citation type="submission" date="2019-11" db="EMBL/GenBank/DDBJ databases">
        <title>Spirosoma endbachense sp. nov., isolated from a natural salt meadow.</title>
        <authorList>
            <person name="Rojas J."/>
            <person name="Ambika Manirajan B."/>
            <person name="Ratering S."/>
            <person name="Suarez C."/>
            <person name="Geissler-Plaum R."/>
            <person name="Schnell S."/>
        </authorList>
    </citation>
    <scope>NUCLEOTIDE SEQUENCE [LARGE SCALE GENOMIC DNA]</scope>
    <source>
        <strain evidence="2 3">I-24</strain>
    </source>
</reference>
<feature type="domain" description="Metallo-beta-lactamase" evidence="1">
    <location>
        <begin position="27"/>
        <end position="86"/>
    </location>
</feature>
<keyword evidence="2" id="KW-0378">Hydrolase</keyword>
<keyword evidence="3" id="KW-1185">Reference proteome</keyword>
<organism evidence="2 3">
    <name type="scientific">Spirosoma endbachense</name>
    <dbReference type="NCBI Taxonomy" id="2666025"/>
    <lineage>
        <taxon>Bacteria</taxon>
        <taxon>Pseudomonadati</taxon>
        <taxon>Bacteroidota</taxon>
        <taxon>Cytophagia</taxon>
        <taxon>Cytophagales</taxon>
        <taxon>Cytophagaceae</taxon>
        <taxon>Spirosoma</taxon>
    </lineage>
</organism>
<evidence type="ECO:0000313" key="2">
    <source>
        <dbReference type="EMBL" id="QHV95623.1"/>
    </source>
</evidence>
<dbReference type="PANTHER" id="PTHR30619:SF1">
    <property type="entry name" value="RECOMBINATION PROTEIN 2"/>
    <property type="match status" value="1"/>
</dbReference>
<dbReference type="EMBL" id="CP045997">
    <property type="protein sequence ID" value="QHV95623.1"/>
    <property type="molecule type" value="Genomic_DNA"/>
</dbReference>
<dbReference type="PANTHER" id="PTHR30619">
    <property type="entry name" value="DNA INTERNALIZATION/COMPETENCE PROTEIN COMEC/REC2"/>
    <property type="match status" value="1"/>
</dbReference>
<dbReference type="Proteomes" id="UP000464577">
    <property type="component" value="Chromosome"/>
</dbReference>
<dbReference type="InterPro" id="IPR052159">
    <property type="entry name" value="Competence_DNA_uptake"/>
</dbReference>
<dbReference type="GO" id="GO:0016787">
    <property type="term" value="F:hydrolase activity"/>
    <property type="evidence" value="ECO:0007669"/>
    <property type="project" value="UniProtKB-KW"/>
</dbReference>
<dbReference type="KEGG" id="senf:GJR95_11675"/>
<dbReference type="RefSeq" id="WP_162386032.1">
    <property type="nucleotide sequence ID" value="NZ_CP045997.1"/>
</dbReference>
<protein>
    <submittedName>
        <fullName evidence="2">MBL fold metallo-hydrolase</fullName>
    </submittedName>
</protein>
<gene>
    <name evidence="2" type="ORF">GJR95_11675</name>
</gene>
<dbReference type="AlphaFoldDB" id="A0A6P1VRB7"/>
<sequence>MSLTITAFQVLCGDCLLVSFQREPNSPTQHIVIDAGFSQTYHRTLAEATRRIVNNGECIDLFLLTHTDNDHIGGAIPFLKEFGNSVVNQFWMNYAPIDISAANGGPVGVVQGIGLRDQLISTDKLNSKPVLAGQRYQFGELYMSILSPDADQYERFLTKWEAKEKAVKKWEQAVSSGSNDHRFPVEQLVQRSFASDTSWSNRSSIAFLLAANKFNGLFTGDAHVDVVTTSLREMGYNEQNPIKLDFMKLSHHGSKGNTSDEFLNLIDCQHYLISTNGANQHGLPHKEALARLVTVASRRQPKERVHLYFTYDDRVVRSLFTESELDQYQICCHYPSIQDNCISLTYEC</sequence>
<accession>A0A6P1VRB7</accession>
<dbReference type="InterPro" id="IPR001279">
    <property type="entry name" value="Metallo-B-lactamas"/>
</dbReference>
<proteinExistence type="predicted"/>
<dbReference type="Pfam" id="PF00753">
    <property type="entry name" value="Lactamase_B"/>
    <property type="match status" value="1"/>
</dbReference>
<name>A0A6P1VRB7_9BACT</name>
<dbReference type="InterPro" id="IPR036866">
    <property type="entry name" value="RibonucZ/Hydroxyglut_hydro"/>
</dbReference>
<dbReference type="Gene3D" id="3.60.15.10">
    <property type="entry name" value="Ribonuclease Z/Hydroxyacylglutathione hydrolase-like"/>
    <property type="match status" value="1"/>
</dbReference>
<evidence type="ECO:0000313" key="3">
    <source>
        <dbReference type="Proteomes" id="UP000464577"/>
    </source>
</evidence>
<evidence type="ECO:0000259" key="1">
    <source>
        <dbReference type="Pfam" id="PF00753"/>
    </source>
</evidence>
<dbReference type="SUPFAM" id="SSF56281">
    <property type="entry name" value="Metallo-hydrolase/oxidoreductase"/>
    <property type="match status" value="1"/>
</dbReference>